<gene>
    <name evidence="3" type="ORF">SCUCBS95973_008948</name>
</gene>
<feature type="region of interest" description="Disordered" evidence="1">
    <location>
        <begin position="31"/>
        <end position="50"/>
    </location>
</feature>
<sequence length="160" mass="16995">MAPSRQLAPANNTSLPNIAGTPMDIAHAQEANQHASATAPATTSLSSISSPTLSTAPLFSGMATFVGSGTAVNGHLTGVAIGVTCAVMAMLLMAAAYGMTRHLRKQKNGGDNDNLGGPNPHEAFRMQSGHRRHSRRHPHRHRPRLERQQQKKPPPQNSQS</sequence>
<keyword evidence="4" id="KW-1185">Reference proteome</keyword>
<proteinExistence type="predicted"/>
<keyword evidence="2" id="KW-1133">Transmembrane helix</keyword>
<feature type="compositionally biased region" description="Basic residues" evidence="1">
    <location>
        <begin position="128"/>
        <end position="144"/>
    </location>
</feature>
<evidence type="ECO:0000256" key="1">
    <source>
        <dbReference type="SAM" id="MobiDB-lite"/>
    </source>
</evidence>
<feature type="region of interest" description="Disordered" evidence="1">
    <location>
        <begin position="1"/>
        <end position="20"/>
    </location>
</feature>
<name>A0ABP0CQR3_9PEZI</name>
<evidence type="ECO:0000256" key="2">
    <source>
        <dbReference type="SAM" id="Phobius"/>
    </source>
</evidence>
<comment type="caution">
    <text evidence="3">The sequence shown here is derived from an EMBL/GenBank/DDBJ whole genome shotgun (WGS) entry which is preliminary data.</text>
</comment>
<feature type="region of interest" description="Disordered" evidence="1">
    <location>
        <begin position="107"/>
        <end position="160"/>
    </location>
</feature>
<dbReference type="EMBL" id="CAWUHB010000085">
    <property type="protein sequence ID" value="CAK7234472.1"/>
    <property type="molecule type" value="Genomic_DNA"/>
</dbReference>
<accession>A0ABP0CQR3</accession>
<feature type="transmembrane region" description="Helical" evidence="2">
    <location>
        <begin position="76"/>
        <end position="97"/>
    </location>
</feature>
<feature type="compositionally biased region" description="Low complexity" evidence="1">
    <location>
        <begin position="109"/>
        <end position="120"/>
    </location>
</feature>
<keyword evidence="2" id="KW-0812">Transmembrane</keyword>
<evidence type="ECO:0000313" key="3">
    <source>
        <dbReference type="EMBL" id="CAK7234472.1"/>
    </source>
</evidence>
<dbReference type="Proteomes" id="UP001642405">
    <property type="component" value="Unassembled WGS sequence"/>
</dbReference>
<keyword evidence="2" id="KW-0472">Membrane</keyword>
<protein>
    <submittedName>
        <fullName evidence="3">Uncharacterized protein</fullName>
    </submittedName>
</protein>
<evidence type="ECO:0000313" key="4">
    <source>
        <dbReference type="Proteomes" id="UP001642405"/>
    </source>
</evidence>
<organism evidence="3 4">
    <name type="scientific">Sporothrix curviconia</name>
    <dbReference type="NCBI Taxonomy" id="1260050"/>
    <lineage>
        <taxon>Eukaryota</taxon>
        <taxon>Fungi</taxon>
        <taxon>Dikarya</taxon>
        <taxon>Ascomycota</taxon>
        <taxon>Pezizomycotina</taxon>
        <taxon>Sordariomycetes</taxon>
        <taxon>Sordariomycetidae</taxon>
        <taxon>Ophiostomatales</taxon>
        <taxon>Ophiostomataceae</taxon>
        <taxon>Sporothrix</taxon>
    </lineage>
</organism>
<feature type="compositionally biased region" description="Low complexity" evidence="1">
    <location>
        <begin position="35"/>
        <end position="50"/>
    </location>
</feature>
<reference evidence="3 4" key="1">
    <citation type="submission" date="2024-01" db="EMBL/GenBank/DDBJ databases">
        <authorList>
            <person name="Allen C."/>
            <person name="Tagirdzhanova G."/>
        </authorList>
    </citation>
    <scope>NUCLEOTIDE SEQUENCE [LARGE SCALE GENOMIC DNA]</scope>
</reference>